<feature type="region of interest" description="Disordered" evidence="1">
    <location>
        <begin position="55"/>
        <end position="76"/>
    </location>
</feature>
<feature type="compositionally biased region" description="Polar residues" evidence="1">
    <location>
        <begin position="65"/>
        <end position="76"/>
    </location>
</feature>
<accession>A0A1S6KQP5</accession>
<evidence type="ECO:0000313" key="2">
    <source>
        <dbReference type="EMBL" id="AQT23709.1"/>
    </source>
</evidence>
<keyword evidence="2" id="KW-0614">Plasmid</keyword>
<organism evidence="2">
    <name type="scientific">Leclercia adecarboxylata</name>
    <dbReference type="NCBI Taxonomy" id="83655"/>
    <lineage>
        <taxon>Bacteria</taxon>
        <taxon>Pseudomonadati</taxon>
        <taxon>Pseudomonadota</taxon>
        <taxon>Gammaproteobacteria</taxon>
        <taxon>Enterobacterales</taxon>
        <taxon>Enterobacteriaceae</taxon>
        <taxon>Leclercia</taxon>
    </lineage>
</organism>
<dbReference type="AlphaFoldDB" id="A0A1S6KQP5"/>
<proteinExistence type="predicted"/>
<reference evidence="2" key="1">
    <citation type="submission" date="2016-12" db="EMBL/GenBank/DDBJ databases">
        <title>Complete nucleotide sequences of two VIM-1-encoding plasmids from Klebsiella pneumoniae and Leclercia adecarboxylata isolates of Czech origin.</title>
        <authorList>
            <person name="Papagiannitsis C."/>
            <person name="Papousek I."/>
            <person name="Hrabak J."/>
            <person name="Dolejska M."/>
        </authorList>
    </citation>
    <scope>NUCLEOTIDE SEQUENCE</scope>
    <source>
        <plasmid evidence="2">pLec-476cz</plasmid>
    </source>
</reference>
<feature type="compositionally biased region" description="Basic and acidic residues" evidence="1">
    <location>
        <begin position="55"/>
        <end position="64"/>
    </location>
</feature>
<geneLocation type="plasmid" evidence="2">
    <name>pLec-476cz</name>
</geneLocation>
<evidence type="ECO:0000256" key="1">
    <source>
        <dbReference type="SAM" id="MobiDB-lite"/>
    </source>
</evidence>
<dbReference type="EMBL" id="KY320277">
    <property type="protein sequence ID" value="AQT23709.1"/>
    <property type="molecule type" value="Genomic_DNA"/>
</dbReference>
<dbReference type="RefSeq" id="WP_022652194.1">
    <property type="nucleotide sequence ID" value="NZ_KY320277.1"/>
</dbReference>
<name>A0A1S6KQP5_9ENTR</name>
<protein>
    <submittedName>
        <fullName evidence="2">Uncharacterized protein</fullName>
    </submittedName>
</protein>
<sequence>MFRTEQKSEHLGQVMMIDPELVGQGIEVGQVVVFDLGHASKGVVHLMRESKKRDCFSPTTERKQTFNMTDQTTKGG</sequence>